<dbReference type="Pfam" id="PF13347">
    <property type="entry name" value="MFS_2"/>
    <property type="match status" value="1"/>
</dbReference>
<comment type="caution">
    <text evidence="3">The sequence shown here is derived from an EMBL/GenBank/DDBJ whole genome shotgun (WGS) entry which is preliminary data.</text>
</comment>
<feature type="transmembrane region" description="Helical" evidence="1">
    <location>
        <begin position="441"/>
        <end position="463"/>
    </location>
</feature>
<proteinExistence type="predicted"/>
<dbReference type="NCBIfam" id="TIGR00792">
    <property type="entry name" value="gph"/>
    <property type="match status" value="1"/>
</dbReference>
<evidence type="ECO:0000256" key="1">
    <source>
        <dbReference type="SAM" id="Phobius"/>
    </source>
</evidence>
<dbReference type="InterPro" id="IPR036259">
    <property type="entry name" value="MFS_trans_sf"/>
</dbReference>
<feature type="transmembrane region" description="Helical" evidence="1">
    <location>
        <begin position="112"/>
        <end position="133"/>
    </location>
</feature>
<dbReference type="AlphaFoldDB" id="A0A0F9UP58"/>
<feature type="transmembrane region" description="Helical" evidence="1">
    <location>
        <begin position="20"/>
        <end position="38"/>
    </location>
</feature>
<dbReference type="EMBL" id="LAZR01000086">
    <property type="protein sequence ID" value="KKN93444.1"/>
    <property type="molecule type" value="Genomic_DNA"/>
</dbReference>
<keyword evidence="1" id="KW-0472">Membrane</keyword>
<dbReference type="InterPro" id="IPR039672">
    <property type="entry name" value="MFS_2"/>
</dbReference>
<evidence type="ECO:0000313" key="3">
    <source>
        <dbReference type="EMBL" id="KKN93444.1"/>
    </source>
</evidence>
<dbReference type="PANTHER" id="PTHR11328:SF24">
    <property type="entry name" value="MAJOR FACILITATOR SUPERFAMILY (MFS) PROFILE DOMAIN-CONTAINING PROTEIN"/>
    <property type="match status" value="1"/>
</dbReference>
<feature type="transmembrane region" description="Helical" evidence="1">
    <location>
        <begin position="398"/>
        <end position="421"/>
    </location>
</feature>
<keyword evidence="1" id="KW-1133">Transmembrane helix</keyword>
<dbReference type="CDD" id="cd17332">
    <property type="entry name" value="MFS_MelB_like"/>
    <property type="match status" value="1"/>
</dbReference>
<reference evidence="3" key="1">
    <citation type="journal article" date="2015" name="Nature">
        <title>Complex archaea that bridge the gap between prokaryotes and eukaryotes.</title>
        <authorList>
            <person name="Spang A."/>
            <person name="Saw J.H."/>
            <person name="Jorgensen S.L."/>
            <person name="Zaremba-Niedzwiedzka K."/>
            <person name="Martijn J."/>
            <person name="Lind A.E."/>
            <person name="van Eijk R."/>
            <person name="Schleper C."/>
            <person name="Guy L."/>
            <person name="Ettema T.J."/>
        </authorList>
    </citation>
    <scope>NUCLEOTIDE SEQUENCE</scope>
</reference>
<name>A0A0F9UP58_9ZZZZ</name>
<feature type="transmembrane region" description="Helical" evidence="1">
    <location>
        <begin position="291"/>
        <end position="313"/>
    </location>
</feature>
<dbReference type="PROSITE" id="PS50850">
    <property type="entry name" value="MFS"/>
    <property type="match status" value="1"/>
</dbReference>
<feature type="transmembrane region" description="Helical" evidence="1">
    <location>
        <begin position="83"/>
        <end position="100"/>
    </location>
</feature>
<dbReference type="InterPro" id="IPR001927">
    <property type="entry name" value="Na/Gal_symport"/>
</dbReference>
<dbReference type="PANTHER" id="PTHR11328">
    <property type="entry name" value="MAJOR FACILITATOR SUPERFAMILY DOMAIN-CONTAINING PROTEIN"/>
    <property type="match status" value="1"/>
</dbReference>
<evidence type="ECO:0000259" key="2">
    <source>
        <dbReference type="PROSITE" id="PS50850"/>
    </source>
</evidence>
<organism evidence="3">
    <name type="scientific">marine sediment metagenome</name>
    <dbReference type="NCBI Taxonomy" id="412755"/>
    <lineage>
        <taxon>unclassified sequences</taxon>
        <taxon>metagenomes</taxon>
        <taxon>ecological metagenomes</taxon>
    </lineage>
</organism>
<feature type="domain" description="Major facilitator superfamily (MFS) profile" evidence="2">
    <location>
        <begin position="245"/>
        <end position="483"/>
    </location>
</feature>
<dbReference type="Gene3D" id="1.20.1250.20">
    <property type="entry name" value="MFS general substrate transporter like domains"/>
    <property type="match status" value="2"/>
</dbReference>
<feature type="transmembrane region" description="Helical" evidence="1">
    <location>
        <begin position="356"/>
        <end position="377"/>
    </location>
</feature>
<dbReference type="InterPro" id="IPR020846">
    <property type="entry name" value="MFS_dom"/>
</dbReference>
<feature type="transmembrane region" description="Helical" evidence="1">
    <location>
        <begin position="181"/>
        <end position="204"/>
    </location>
</feature>
<feature type="transmembrane region" description="Helical" evidence="1">
    <location>
        <begin position="154"/>
        <end position="175"/>
    </location>
</feature>
<feature type="transmembrane region" description="Helical" evidence="1">
    <location>
        <begin position="325"/>
        <end position="344"/>
    </location>
</feature>
<gene>
    <name evidence="3" type="ORF">LCGC14_0198770</name>
</gene>
<protein>
    <recommendedName>
        <fullName evidence="2">Major facilitator superfamily (MFS) profile domain-containing protein</fullName>
    </recommendedName>
</protein>
<feature type="transmembrane region" description="Helical" evidence="1">
    <location>
        <begin position="50"/>
        <end position="71"/>
    </location>
</feature>
<dbReference type="SUPFAM" id="SSF103473">
    <property type="entry name" value="MFS general substrate transporter"/>
    <property type="match status" value="1"/>
</dbReference>
<feature type="transmembrane region" description="Helical" evidence="1">
    <location>
        <begin position="233"/>
        <end position="257"/>
    </location>
</feature>
<dbReference type="GO" id="GO:0015293">
    <property type="term" value="F:symporter activity"/>
    <property type="evidence" value="ECO:0007669"/>
    <property type="project" value="InterPro"/>
</dbReference>
<keyword evidence="1" id="KW-0812">Transmembrane</keyword>
<dbReference type="GO" id="GO:0006814">
    <property type="term" value="P:sodium ion transport"/>
    <property type="evidence" value="ECO:0007669"/>
    <property type="project" value="InterPro"/>
</dbReference>
<dbReference type="GO" id="GO:0008643">
    <property type="term" value="P:carbohydrate transport"/>
    <property type="evidence" value="ECO:0007669"/>
    <property type="project" value="InterPro"/>
</dbReference>
<dbReference type="GO" id="GO:0005886">
    <property type="term" value="C:plasma membrane"/>
    <property type="evidence" value="ECO:0007669"/>
    <property type="project" value="TreeGrafter"/>
</dbReference>
<accession>A0A0F9UP58</accession>
<sequence length="483" mass="53511">MNNDHKISLKEKIGYSLGDLSANLVFQTLVTYLAYFYTDIYGLETNDASLIIFVVGMVAAFAFNPIVGALADRTRSKWGKFRPWILFTSIPLGVVALLAFSTPNFDYSGKVVYAAVTYTLLLLLYAANNLPYAALSGVITGSMKERNSISSYRFVAVMFAQFFVQVFMLPIIQYAGDGDKAVGIEIVMTYLAIIGTVMLLITFFTTKERVIPTIDQKSSFKEDLGDLVKNKPWIIMLVLTTLVFITLAMKGGSYVYYFENYVDAASLAEFIGPILNGLKNIGVDFFGDNPISAGFGLFNAGGIIFMIVGISLSKGLADKYGKRDVFGAALFVSTIFIAVFYFFAPTSVELMFLSQILHGFFYGITIPLLWAMIADVADYSEWKNNRRATAIIFSAMMIGLKLGLTIGSSLVTWVLGIYNYIPKKFAANEAIIQPESAIQGIKMLVSIYPAVSFFVAIALLFLYEINKKMETQIEQDLITRRKA</sequence>